<dbReference type="Proteomes" id="UP001595912">
    <property type="component" value="Unassembled WGS sequence"/>
</dbReference>
<dbReference type="EMBL" id="JBHSIU010000013">
    <property type="protein sequence ID" value="MFC4998698.1"/>
    <property type="molecule type" value="Genomic_DNA"/>
</dbReference>
<feature type="transmembrane region" description="Helical" evidence="2">
    <location>
        <begin position="374"/>
        <end position="395"/>
    </location>
</feature>
<comment type="caution">
    <text evidence="3">The sequence shown here is derived from an EMBL/GenBank/DDBJ whole genome shotgun (WGS) entry which is preliminary data.</text>
</comment>
<evidence type="ECO:0000256" key="1">
    <source>
        <dbReference type="SAM" id="MobiDB-lite"/>
    </source>
</evidence>
<feature type="transmembrane region" description="Helical" evidence="2">
    <location>
        <begin position="537"/>
        <end position="560"/>
    </location>
</feature>
<proteinExistence type="predicted"/>
<organism evidence="3 4">
    <name type="scientific">Dactylosporangium cerinum</name>
    <dbReference type="NCBI Taxonomy" id="1434730"/>
    <lineage>
        <taxon>Bacteria</taxon>
        <taxon>Bacillati</taxon>
        <taxon>Actinomycetota</taxon>
        <taxon>Actinomycetes</taxon>
        <taxon>Micromonosporales</taxon>
        <taxon>Micromonosporaceae</taxon>
        <taxon>Dactylosporangium</taxon>
    </lineage>
</organism>
<feature type="transmembrane region" description="Helical" evidence="2">
    <location>
        <begin position="415"/>
        <end position="436"/>
    </location>
</feature>
<feature type="transmembrane region" description="Helical" evidence="2">
    <location>
        <begin position="290"/>
        <end position="312"/>
    </location>
</feature>
<dbReference type="RefSeq" id="WP_380114944.1">
    <property type="nucleotide sequence ID" value="NZ_JBHSIU010000013.1"/>
</dbReference>
<feature type="transmembrane region" description="Helical" evidence="2">
    <location>
        <begin position="158"/>
        <end position="180"/>
    </location>
</feature>
<evidence type="ECO:0000256" key="2">
    <source>
        <dbReference type="SAM" id="Phobius"/>
    </source>
</evidence>
<protein>
    <submittedName>
        <fullName evidence="3">ABC transporter permease</fullName>
    </submittedName>
</protein>
<feature type="transmembrane region" description="Helical" evidence="2">
    <location>
        <begin position="232"/>
        <end position="255"/>
    </location>
</feature>
<gene>
    <name evidence="3" type="ORF">ACFPIJ_12715</name>
</gene>
<feature type="transmembrane region" description="Helical" evidence="2">
    <location>
        <begin position="566"/>
        <end position="584"/>
    </location>
</feature>
<feature type="compositionally biased region" description="Pro residues" evidence="1">
    <location>
        <begin position="1"/>
        <end position="16"/>
    </location>
</feature>
<evidence type="ECO:0000313" key="3">
    <source>
        <dbReference type="EMBL" id="MFC4998698.1"/>
    </source>
</evidence>
<feature type="transmembrane region" description="Helical" evidence="2">
    <location>
        <begin position="457"/>
        <end position="479"/>
    </location>
</feature>
<keyword evidence="2" id="KW-0812">Transmembrane</keyword>
<accession>A0ABV9VTT2</accession>
<name>A0ABV9VTT2_9ACTN</name>
<feature type="transmembrane region" description="Helical" evidence="2">
    <location>
        <begin position="491"/>
        <end position="516"/>
    </location>
</feature>
<feature type="region of interest" description="Disordered" evidence="1">
    <location>
        <begin position="1"/>
        <end position="23"/>
    </location>
</feature>
<keyword evidence="4" id="KW-1185">Reference proteome</keyword>
<feature type="transmembrane region" description="Helical" evidence="2">
    <location>
        <begin position="82"/>
        <end position="105"/>
    </location>
</feature>
<keyword evidence="2" id="KW-0472">Membrane</keyword>
<keyword evidence="2" id="KW-1133">Transmembrane helix</keyword>
<feature type="transmembrane region" description="Helical" evidence="2">
    <location>
        <begin position="192"/>
        <end position="212"/>
    </location>
</feature>
<sequence length="607" mass="62858">MAVTPQPPVPGEPPHIPAQRPAAAPPAAVPSAAVLSPAGADGDGIFAPRPEPIRGGEPKVSYFVRLKLRILRNAMRGKTSRILLFILGIFFGLWAAFIGFSAFAGSSVAGDELRPTLAAFAGTALVMAWVLVPLLFFGVDETLDPARFSLLPVPRRTLVLGMLAAAFVGIPPAVTLLAALGSTIGAVIKGGVAAGVVAVLGAAVGLAVCVAASRAVTSAFARMLRSRKVRDLAALLIALAGISCNPVFQLVFALVENGESKQATTIAGVLSWTPLAAPFVAYVDAIDGNWHLVVARLAIGVAGVAALLWWWLQTIESAMLGTASTGAAKKAKAVDGKPVRAFLPAVLRSLPVGRFTGLVGRELRYWFRDPRRRASLISLLAASVVIPFAFTFGFGTGSSAEEQEAARQGAGFSDGALVFSLLIAGAFVGLVLVNQFGNDGTAYALHMLTNVPGQVELAARAIGVGILTFPLLAAGTIAVSVLSDHTAQLPAALGVGLCAFGISVGTAGITSVLAPYPMPDSANPFAMNTGQGSAKSMLSFVSMFVTWILASPLMIGYVLLPDHLQWILLPSGLVWGFALAWLGTRLAGHLLERRAPEVLAAVTPKHG</sequence>
<feature type="transmembrane region" description="Helical" evidence="2">
    <location>
        <begin position="117"/>
        <end position="137"/>
    </location>
</feature>
<evidence type="ECO:0000313" key="4">
    <source>
        <dbReference type="Proteomes" id="UP001595912"/>
    </source>
</evidence>
<reference evidence="4" key="1">
    <citation type="journal article" date="2019" name="Int. J. Syst. Evol. Microbiol.">
        <title>The Global Catalogue of Microorganisms (GCM) 10K type strain sequencing project: providing services to taxonomists for standard genome sequencing and annotation.</title>
        <authorList>
            <consortium name="The Broad Institute Genomics Platform"/>
            <consortium name="The Broad Institute Genome Sequencing Center for Infectious Disease"/>
            <person name="Wu L."/>
            <person name="Ma J."/>
        </authorList>
    </citation>
    <scope>NUCLEOTIDE SEQUENCE [LARGE SCALE GENOMIC DNA]</scope>
    <source>
        <strain evidence="4">CGMCC 4.7152</strain>
    </source>
</reference>